<name>K0SF72_THAOC</name>
<gene>
    <name evidence="2" type="ORF">THAOC_15692</name>
</gene>
<protein>
    <submittedName>
        <fullName evidence="2">Uncharacterized protein</fullName>
    </submittedName>
</protein>
<feature type="compositionally biased region" description="Polar residues" evidence="1">
    <location>
        <begin position="11"/>
        <end position="26"/>
    </location>
</feature>
<organism evidence="2 3">
    <name type="scientific">Thalassiosira oceanica</name>
    <name type="common">Marine diatom</name>
    <dbReference type="NCBI Taxonomy" id="159749"/>
    <lineage>
        <taxon>Eukaryota</taxon>
        <taxon>Sar</taxon>
        <taxon>Stramenopiles</taxon>
        <taxon>Ochrophyta</taxon>
        <taxon>Bacillariophyta</taxon>
        <taxon>Coscinodiscophyceae</taxon>
        <taxon>Thalassiosirophycidae</taxon>
        <taxon>Thalassiosirales</taxon>
        <taxon>Thalassiosiraceae</taxon>
        <taxon>Thalassiosira</taxon>
    </lineage>
</organism>
<evidence type="ECO:0000313" key="2">
    <source>
        <dbReference type="EMBL" id="EJK63639.1"/>
    </source>
</evidence>
<keyword evidence="3" id="KW-1185">Reference proteome</keyword>
<sequence length="90" mass="10271">MMDAISAALVSHQNADSAADKCQQSLAEARGRRKRTQPAHNEWYTDEGIETDRDLALACSHYTFKQKNRIRNPLKLSSDYDSDDYDSDDF</sequence>
<accession>K0SF72</accession>
<feature type="region of interest" description="Disordered" evidence="1">
    <location>
        <begin position="1"/>
        <end position="41"/>
    </location>
</feature>
<reference evidence="2 3" key="1">
    <citation type="journal article" date="2012" name="Genome Biol.">
        <title>Genome and low-iron response of an oceanic diatom adapted to chronic iron limitation.</title>
        <authorList>
            <person name="Lommer M."/>
            <person name="Specht M."/>
            <person name="Roy A.S."/>
            <person name="Kraemer L."/>
            <person name="Andreson R."/>
            <person name="Gutowska M.A."/>
            <person name="Wolf J."/>
            <person name="Bergner S.V."/>
            <person name="Schilhabel M.B."/>
            <person name="Klostermeier U.C."/>
            <person name="Beiko R.G."/>
            <person name="Rosenstiel P."/>
            <person name="Hippler M."/>
            <person name="Laroche J."/>
        </authorList>
    </citation>
    <scope>NUCLEOTIDE SEQUENCE [LARGE SCALE GENOMIC DNA]</scope>
    <source>
        <strain evidence="2 3">CCMP1005</strain>
    </source>
</reference>
<evidence type="ECO:0000256" key="1">
    <source>
        <dbReference type="SAM" id="MobiDB-lite"/>
    </source>
</evidence>
<dbReference type="Proteomes" id="UP000266841">
    <property type="component" value="Unassembled WGS sequence"/>
</dbReference>
<proteinExistence type="predicted"/>
<evidence type="ECO:0000313" key="3">
    <source>
        <dbReference type="Proteomes" id="UP000266841"/>
    </source>
</evidence>
<comment type="caution">
    <text evidence="2">The sequence shown here is derived from an EMBL/GenBank/DDBJ whole genome shotgun (WGS) entry which is preliminary data.</text>
</comment>
<dbReference type="AlphaFoldDB" id="K0SF72"/>
<dbReference type="EMBL" id="AGNL01018108">
    <property type="protein sequence ID" value="EJK63639.1"/>
    <property type="molecule type" value="Genomic_DNA"/>
</dbReference>